<protein>
    <submittedName>
        <fullName evidence="1">Uncharacterized protein</fullName>
    </submittedName>
</protein>
<comment type="caution">
    <text evidence="1">The sequence shown here is derived from an EMBL/GenBank/DDBJ whole genome shotgun (WGS) entry which is preliminary data.</text>
</comment>
<organism evidence="1 2">
    <name type="scientific">Trifolium pratense</name>
    <name type="common">Red clover</name>
    <dbReference type="NCBI Taxonomy" id="57577"/>
    <lineage>
        <taxon>Eukaryota</taxon>
        <taxon>Viridiplantae</taxon>
        <taxon>Streptophyta</taxon>
        <taxon>Embryophyta</taxon>
        <taxon>Tracheophyta</taxon>
        <taxon>Spermatophyta</taxon>
        <taxon>Magnoliopsida</taxon>
        <taxon>eudicotyledons</taxon>
        <taxon>Gunneridae</taxon>
        <taxon>Pentapetalae</taxon>
        <taxon>rosids</taxon>
        <taxon>fabids</taxon>
        <taxon>Fabales</taxon>
        <taxon>Fabaceae</taxon>
        <taxon>Papilionoideae</taxon>
        <taxon>50 kb inversion clade</taxon>
        <taxon>NPAAA clade</taxon>
        <taxon>Hologalegina</taxon>
        <taxon>IRL clade</taxon>
        <taxon>Trifolieae</taxon>
        <taxon>Trifolium</taxon>
    </lineage>
</organism>
<accession>A0ACB0ILM9</accession>
<sequence length="158" mass="17815">MRQGLVDDTIGAKILKTPLIDVVQRDSVIQRFEKNEIYSVLSAYRHCMEDILYIEHHRIASNWQLMWKIKCPPKFGLGGHAYVYLCYGLHIMLNVVADKEGVGSGVLIRSCAPICGLDVIQQRRGQNTDKPILLTALGRLVSLPLLHLSESLRCFLGK</sequence>
<proteinExistence type="predicted"/>
<evidence type="ECO:0000313" key="2">
    <source>
        <dbReference type="Proteomes" id="UP001177021"/>
    </source>
</evidence>
<evidence type="ECO:0000313" key="1">
    <source>
        <dbReference type="EMBL" id="CAJ2633333.1"/>
    </source>
</evidence>
<dbReference type="EMBL" id="CASHSV030000001">
    <property type="protein sequence ID" value="CAJ2633333.1"/>
    <property type="molecule type" value="Genomic_DNA"/>
</dbReference>
<reference evidence="1" key="1">
    <citation type="submission" date="2023-10" db="EMBL/GenBank/DDBJ databases">
        <authorList>
            <person name="Rodriguez Cubillos JULIANA M."/>
            <person name="De Vega J."/>
        </authorList>
    </citation>
    <scope>NUCLEOTIDE SEQUENCE</scope>
</reference>
<gene>
    <name evidence="1" type="ORF">MILVUS5_LOCUS4464</name>
</gene>
<keyword evidence="2" id="KW-1185">Reference proteome</keyword>
<dbReference type="Proteomes" id="UP001177021">
    <property type="component" value="Unassembled WGS sequence"/>
</dbReference>
<name>A0ACB0ILM9_TRIPR</name>